<keyword evidence="6 10" id="KW-0732">Signal</keyword>
<protein>
    <recommendedName>
        <fullName evidence="4 10">Outer-membrane lipoprotein carrier protein</fullName>
    </recommendedName>
</protein>
<feature type="signal peptide" evidence="10">
    <location>
        <begin position="1"/>
        <end position="24"/>
    </location>
</feature>
<dbReference type="CDD" id="cd16325">
    <property type="entry name" value="LolA"/>
    <property type="match status" value="1"/>
</dbReference>
<gene>
    <name evidence="10 11" type="primary">lolA</name>
    <name evidence="11" type="ordered locus">TERTU_1970</name>
</gene>
<comment type="function">
    <text evidence="10">Participates in the translocation of lipoproteins from the inner membrane to the outer membrane. Only forms a complex with a lipoprotein if the residue after the N-terminal Cys is not an aspartate (The Asp acts as a targeting signal to indicate that the lipoprotein should stay in the inner membrane).</text>
</comment>
<comment type="subunit">
    <text evidence="3 10">Monomer.</text>
</comment>
<evidence type="ECO:0000256" key="3">
    <source>
        <dbReference type="ARBA" id="ARBA00011245"/>
    </source>
</evidence>
<organism evidence="11 12">
    <name type="scientific">Teredinibacter turnerae (strain ATCC 39867 / T7901)</name>
    <dbReference type="NCBI Taxonomy" id="377629"/>
    <lineage>
        <taxon>Bacteria</taxon>
        <taxon>Pseudomonadati</taxon>
        <taxon>Pseudomonadota</taxon>
        <taxon>Gammaproteobacteria</taxon>
        <taxon>Cellvibrionales</taxon>
        <taxon>Cellvibrionaceae</taxon>
        <taxon>Teredinibacter</taxon>
    </lineage>
</organism>
<name>C5BIK1_TERTT</name>
<keyword evidence="11" id="KW-0449">Lipoprotein</keyword>
<accession>C5BIK1</accession>
<evidence type="ECO:0000256" key="5">
    <source>
        <dbReference type="ARBA" id="ARBA00022448"/>
    </source>
</evidence>
<keyword evidence="5 10" id="KW-0813">Transport</keyword>
<evidence type="ECO:0000313" key="12">
    <source>
        <dbReference type="Proteomes" id="UP000009080"/>
    </source>
</evidence>
<dbReference type="HAMAP" id="MF_00240">
    <property type="entry name" value="LolA"/>
    <property type="match status" value="1"/>
</dbReference>
<dbReference type="GO" id="GO:0042953">
    <property type="term" value="P:lipoprotein transport"/>
    <property type="evidence" value="ECO:0007669"/>
    <property type="project" value="InterPro"/>
</dbReference>
<dbReference type="EMBL" id="CP001614">
    <property type="protein sequence ID" value="ACR11458.1"/>
    <property type="molecule type" value="Genomic_DNA"/>
</dbReference>
<keyword evidence="7 10" id="KW-0574">Periplasm</keyword>
<dbReference type="eggNOG" id="COG2834">
    <property type="taxonomic scope" value="Bacteria"/>
</dbReference>
<dbReference type="Pfam" id="PF03548">
    <property type="entry name" value="LolA"/>
    <property type="match status" value="1"/>
</dbReference>
<dbReference type="NCBIfam" id="TIGR00547">
    <property type="entry name" value="lolA"/>
    <property type="match status" value="1"/>
</dbReference>
<keyword evidence="8 10" id="KW-0653">Protein transport</keyword>
<evidence type="ECO:0000256" key="8">
    <source>
        <dbReference type="ARBA" id="ARBA00022927"/>
    </source>
</evidence>
<evidence type="ECO:0000256" key="10">
    <source>
        <dbReference type="HAMAP-Rule" id="MF_00240"/>
    </source>
</evidence>
<keyword evidence="9 10" id="KW-0143">Chaperone</keyword>
<evidence type="ECO:0000256" key="9">
    <source>
        <dbReference type="ARBA" id="ARBA00023186"/>
    </source>
</evidence>
<comment type="subcellular location">
    <subcellularLocation>
        <location evidence="1 10">Periplasm</location>
    </subcellularLocation>
</comment>
<dbReference type="InterPro" id="IPR004564">
    <property type="entry name" value="OM_lipoprot_carrier_LolA-like"/>
</dbReference>
<feature type="chain" id="PRO_5009008520" description="Outer-membrane lipoprotein carrier protein" evidence="10">
    <location>
        <begin position="25"/>
        <end position="211"/>
    </location>
</feature>
<reference evidence="11 12" key="1">
    <citation type="journal article" date="2009" name="PLoS ONE">
        <title>The complete genome of Teredinibacter turnerae T7901: an intracellular endosymbiont of marine wood-boring bivalves (shipworms).</title>
        <authorList>
            <person name="Yang J.C."/>
            <person name="Madupu R."/>
            <person name="Durkin A.S."/>
            <person name="Ekborg N.A."/>
            <person name="Pedamallu C.S."/>
            <person name="Hostetler J.B."/>
            <person name="Radune D."/>
            <person name="Toms B.S."/>
            <person name="Henrissat B."/>
            <person name="Coutinho P.M."/>
            <person name="Schwarz S."/>
            <person name="Field L."/>
            <person name="Trindade-Silva A.E."/>
            <person name="Soares C.A.G."/>
            <person name="Elshahawi S."/>
            <person name="Hanora A."/>
            <person name="Schmidt E.W."/>
            <person name="Haygood M.G."/>
            <person name="Posfai J."/>
            <person name="Benner J."/>
            <person name="Madinger C."/>
            <person name="Nove J."/>
            <person name="Anton B."/>
            <person name="Chaudhary K."/>
            <person name="Foster J."/>
            <person name="Holman A."/>
            <person name="Kumar S."/>
            <person name="Lessard P.A."/>
            <person name="Luyten Y.A."/>
            <person name="Slatko B."/>
            <person name="Wood N."/>
            <person name="Wu B."/>
            <person name="Teplitski M."/>
            <person name="Mougous J.D."/>
            <person name="Ward N."/>
            <person name="Eisen J.A."/>
            <person name="Badger J.H."/>
            <person name="Distel D.L."/>
        </authorList>
    </citation>
    <scope>NUCLEOTIDE SEQUENCE [LARGE SCALE GENOMIC DNA]</scope>
    <source>
        <strain evidence="12">ATCC 39867 / T7901</strain>
    </source>
</reference>
<evidence type="ECO:0000256" key="1">
    <source>
        <dbReference type="ARBA" id="ARBA00004418"/>
    </source>
</evidence>
<keyword evidence="12" id="KW-1185">Reference proteome</keyword>
<dbReference type="HOGENOM" id="CLU_087560_0_0_6"/>
<sequence length="211" mass="23449" precursor="true">MALKNTFFTAAVLLSGLFCSVSWADDVDDLSAKLRALNTFSAHFEQRLLDDSGAELQKTEGQVKVSNPGRFFWQVEPPFEQTVVTDGEQLWVYDPDMEQVTVYSKQQLASTPAQLLSGDFAELAKTYAITASMNKGALTYRMAPKDEQTSNFAGLEFIFDKKDRLEGMILEDKLGQRTVVTFSKRQLNKPIDASIFSFKPPAGTDVIHSGS</sequence>
<dbReference type="KEGG" id="ttu:TERTU_1970"/>
<dbReference type="InterPro" id="IPR029046">
    <property type="entry name" value="LolA/LolB/LppX"/>
</dbReference>
<evidence type="ECO:0000313" key="11">
    <source>
        <dbReference type="EMBL" id="ACR11458.1"/>
    </source>
</evidence>
<dbReference type="OrthoDB" id="9787361at2"/>
<dbReference type="PANTHER" id="PTHR35869:SF1">
    <property type="entry name" value="OUTER-MEMBRANE LIPOPROTEIN CARRIER PROTEIN"/>
    <property type="match status" value="1"/>
</dbReference>
<dbReference type="Gene3D" id="2.50.20.10">
    <property type="entry name" value="Lipoprotein localisation LolA/LolB/LppX"/>
    <property type="match status" value="1"/>
</dbReference>
<dbReference type="GO" id="GO:0030288">
    <property type="term" value="C:outer membrane-bounded periplasmic space"/>
    <property type="evidence" value="ECO:0007669"/>
    <property type="project" value="TreeGrafter"/>
</dbReference>
<dbReference type="AlphaFoldDB" id="C5BIK1"/>
<evidence type="ECO:0000256" key="4">
    <source>
        <dbReference type="ARBA" id="ARBA00014035"/>
    </source>
</evidence>
<evidence type="ECO:0000256" key="2">
    <source>
        <dbReference type="ARBA" id="ARBA00007615"/>
    </source>
</evidence>
<evidence type="ECO:0000256" key="7">
    <source>
        <dbReference type="ARBA" id="ARBA00022764"/>
    </source>
</evidence>
<dbReference type="SUPFAM" id="SSF89392">
    <property type="entry name" value="Prokaryotic lipoproteins and lipoprotein localization factors"/>
    <property type="match status" value="1"/>
</dbReference>
<dbReference type="GO" id="GO:0044874">
    <property type="term" value="P:lipoprotein localization to outer membrane"/>
    <property type="evidence" value="ECO:0007669"/>
    <property type="project" value="UniProtKB-UniRule"/>
</dbReference>
<dbReference type="RefSeq" id="WP_015817570.1">
    <property type="nucleotide sequence ID" value="NC_012997.1"/>
</dbReference>
<proteinExistence type="inferred from homology"/>
<comment type="similarity">
    <text evidence="2 10">Belongs to the LolA family.</text>
</comment>
<dbReference type="Proteomes" id="UP000009080">
    <property type="component" value="Chromosome"/>
</dbReference>
<evidence type="ECO:0000256" key="6">
    <source>
        <dbReference type="ARBA" id="ARBA00022729"/>
    </source>
</evidence>
<dbReference type="InterPro" id="IPR018323">
    <property type="entry name" value="OM_lipoprot_carrier_LolA_Pbac"/>
</dbReference>
<dbReference type="STRING" id="377629.TERTU_1970"/>
<dbReference type="PANTHER" id="PTHR35869">
    <property type="entry name" value="OUTER-MEMBRANE LIPOPROTEIN CARRIER PROTEIN"/>
    <property type="match status" value="1"/>
</dbReference>